<comment type="caution">
    <text evidence="1">The sequence shown here is derived from an EMBL/GenBank/DDBJ whole genome shotgun (WGS) entry which is preliminary data.</text>
</comment>
<accession>A0A9D2E2C7</accession>
<organism evidence="1 2">
    <name type="scientific">Candidatus Allofournierella merdipullorum</name>
    <dbReference type="NCBI Taxonomy" id="2838595"/>
    <lineage>
        <taxon>Bacteria</taxon>
        <taxon>Bacillati</taxon>
        <taxon>Bacillota</taxon>
        <taxon>Clostridia</taxon>
        <taxon>Eubacteriales</taxon>
        <taxon>Oscillospiraceae</taxon>
        <taxon>Allofournierella</taxon>
    </lineage>
</organism>
<dbReference type="RefSeq" id="WP_418718252.1">
    <property type="nucleotide sequence ID" value="NZ_DBFNWJ010000012.1"/>
</dbReference>
<dbReference type="AlphaFoldDB" id="A0A9D2E2C7"/>
<sequence length="127" mass="13105">MFRIYKRALGDVEPFEYLPGAEGLALGSAVKVASGQLAKCAATDKPAYIIAGVKRADGNYPVIRVLNTTIFEADASGAVEADKLATTLQMNAEADGLTTTAGGAFTVTWADGGTVVRGYFEPAAASV</sequence>
<name>A0A9D2E2C7_9FIRM</name>
<dbReference type="Proteomes" id="UP000824035">
    <property type="component" value="Unassembled WGS sequence"/>
</dbReference>
<dbReference type="EMBL" id="DXBV01000019">
    <property type="protein sequence ID" value="HIZ29953.1"/>
    <property type="molecule type" value="Genomic_DNA"/>
</dbReference>
<reference evidence="1" key="2">
    <citation type="submission" date="2021-04" db="EMBL/GenBank/DDBJ databases">
        <authorList>
            <person name="Gilroy R."/>
        </authorList>
    </citation>
    <scope>NUCLEOTIDE SEQUENCE</scope>
    <source>
        <strain evidence="1">ChiGjej4B4-18154</strain>
    </source>
</reference>
<reference evidence="1" key="1">
    <citation type="journal article" date="2021" name="PeerJ">
        <title>Extensive microbial diversity within the chicken gut microbiome revealed by metagenomics and culture.</title>
        <authorList>
            <person name="Gilroy R."/>
            <person name="Ravi A."/>
            <person name="Getino M."/>
            <person name="Pursley I."/>
            <person name="Horton D.L."/>
            <person name="Alikhan N.F."/>
            <person name="Baker D."/>
            <person name="Gharbi K."/>
            <person name="Hall N."/>
            <person name="Watson M."/>
            <person name="Adriaenssens E.M."/>
            <person name="Foster-Nyarko E."/>
            <person name="Jarju S."/>
            <person name="Secka A."/>
            <person name="Antonio M."/>
            <person name="Oren A."/>
            <person name="Chaudhuri R.R."/>
            <person name="La Ragione R."/>
            <person name="Hildebrand F."/>
            <person name="Pallen M.J."/>
        </authorList>
    </citation>
    <scope>NUCLEOTIDE SEQUENCE</scope>
    <source>
        <strain evidence="1">ChiGjej4B4-18154</strain>
    </source>
</reference>
<protein>
    <submittedName>
        <fullName evidence="1">Uncharacterized protein</fullName>
    </submittedName>
</protein>
<evidence type="ECO:0000313" key="1">
    <source>
        <dbReference type="EMBL" id="HIZ29953.1"/>
    </source>
</evidence>
<gene>
    <name evidence="1" type="ORF">H9813_01785</name>
</gene>
<proteinExistence type="predicted"/>
<evidence type="ECO:0000313" key="2">
    <source>
        <dbReference type="Proteomes" id="UP000824035"/>
    </source>
</evidence>